<evidence type="ECO:0000313" key="2">
    <source>
        <dbReference type="EMBL" id="CAF1249768.1"/>
    </source>
</evidence>
<dbReference type="AlphaFoldDB" id="A0A815J892"/>
<proteinExistence type="predicted"/>
<dbReference type="Proteomes" id="UP000663889">
    <property type="component" value="Unassembled WGS sequence"/>
</dbReference>
<name>A0A815J892_9BILA</name>
<sequence>MPQLPPIKLISAYVKHYLADKFKLSRSIQKLREDTLHGLYGDADKYVGVTAELCNKIINHCHSIMKRYIVEDSYLSGTIQKLTVTAASTFQSDILSDTSLEPDDSISEMEDDYQEQEQMEQEREQ</sequence>
<protein>
    <submittedName>
        <fullName evidence="3">Uncharacterized protein</fullName>
    </submittedName>
</protein>
<organism evidence="3 5">
    <name type="scientific">Rotaria sordida</name>
    <dbReference type="NCBI Taxonomy" id="392033"/>
    <lineage>
        <taxon>Eukaryota</taxon>
        <taxon>Metazoa</taxon>
        <taxon>Spiralia</taxon>
        <taxon>Gnathifera</taxon>
        <taxon>Rotifera</taxon>
        <taxon>Eurotatoria</taxon>
        <taxon>Bdelloidea</taxon>
        <taxon>Philodinida</taxon>
        <taxon>Philodinidae</taxon>
        <taxon>Rotaria</taxon>
    </lineage>
</organism>
<evidence type="ECO:0000313" key="3">
    <source>
        <dbReference type="EMBL" id="CAF1374568.1"/>
    </source>
</evidence>
<dbReference type="EMBL" id="CAJNOU010001768">
    <property type="protein sequence ID" value="CAF1249768.1"/>
    <property type="molecule type" value="Genomic_DNA"/>
</dbReference>
<dbReference type="Proteomes" id="UP000663874">
    <property type="component" value="Unassembled WGS sequence"/>
</dbReference>
<feature type="compositionally biased region" description="Acidic residues" evidence="1">
    <location>
        <begin position="100"/>
        <end position="119"/>
    </location>
</feature>
<accession>A0A815J892</accession>
<gene>
    <name evidence="4" type="ORF">FNK824_LOCUS34169</name>
    <name evidence="3" type="ORF">RFH988_LOCUS33519</name>
    <name evidence="2" type="ORF">SEV965_LOCUS23669</name>
</gene>
<feature type="region of interest" description="Disordered" evidence="1">
    <location>
        <begin position="95"/>
        <end position="125"/>
    </location>
</feature>
<evidence type="ECO:0000313" key="4">
    <source>
        <dbReference type="EMBL" id="CAF4160622.1"/>
    </source>
</evidence>
<comment type="caution">
    <text evidence="3">The sequence shown here is derived from an EMBL/GenBank/DDBJ whole genome shotgun (WGS) entry which is preliminary data.</text>
</comment>
<reference evidence="3" key="1">
    <citation type="submission" date="2021-02" db="EMBL/GenBank/DDBJ databases">
        <authorList>
            <person name="Nowell W R."/>
        </authorList>
    </citation>
    <scope>NUCLEOTIDE SEQUENCE</scope>
</reference>
<dbReference type="OrthoDB" id="10344603at2759"/>
<dbReference type="Proteomes" id="UP000663882">
    <property type="component" value="Unassembled WGS sequence"/>
</dbReference>
<dbReference type="EMBL" id="CAJOBE010013141">
    <property type="protein sequence ID" value="CAF4160622.1"/>
    <property type="molecule type" value="Genomic_DNA"/>
</dbReference>
<dbReference type="EMBL" id="CAJNOO010004254">
    <property type="protein sequence ID" value="CAF1374568.1"/>
    <property type="molecule type" value="Genomic_DNA"/>
</dbReference>
<evidence type="ECO:0000313" key="5">
    <source>
        <dbReference type="Proteomes" id="UP000663882"/>
    </source>
</evidence>
<evidence type="ECO:0000256" key="1">
    <source>
        <dbReference type="SAM" id="MobiDB-lite"/>
    </source>
</evidence>